<evidence type="ECO:0000256" key="6">
    <source>
        <dbReference type="PIRSR" id="PIRSR000190-1"/>
    </source>
</evidence>
<dbReference type="InterPro" id="IPR012349">
    <property type="entry name" value="Split_barrel_FMN-bd"/>
</dbReference>
<dbReference type="InterPro" id="IPR011576">
    <property type="entry name" value="Pyridox_Oxase_N"/>
</dbReference>
<evidence type="ECO:0000256" key="1">
    <source>
        <dbReference type="ARBA" id="ARBA00007301"/>
    </source>
</evidence>
<feature type="binding site" evidence="5 6">
    <location>
        <position position="146"/>
    </location>
    <ligand>
        <name>substrate</name>
    </ligand>
</feature>
<dbReference type="PANTHER" id="PTHR10851:SF0">
    <property type="entry name" value="PYRIDOXINE-5'-PHOSPHATE OXIDASE"/>
    <property type="match status" value="1"/>
</dbReference>
<evidence type="ECO:0000256" key="5">
    <source>
        <dbReference type="HAMAP-Rule" id="MF_01629"/>
    </source>
</evidence>
<dbReference type="EC" id="1.4.3.5" evidence="5"/>
<comment type="similarity">
    <text evidence="1 5">Belongs to the pyridoxamine 5'-phosphate oxidase family.</text>
</comment>
<dbReference type="GO" id="GO:0010181">
    <property type="term" value="F:FMN binding"/>
    <property type="evidence" value="ECO:0007669"/>
    <property type="project" value="UniProtKB-UniRule"/>
</dbReference>
<dbReference type="Gene3D" id="2.30.110.10">
    <property type="entry name" value="Electron Transport, Fmn-binding Protein, Chain A"/>
    <property type="match status" value="1"/>
</dbReference>
<dbReference type="GO" id="GO:0004733">
    <property type="term" value="F:pyridoxamine phosphate oxidase activity"/>
    <property type="evidence" value="ECO:0007669"/>
    <property type="project" value="UniProtKB-UniRule"/>
</dbReference>
<organism evidence="10 11">
    <name type="scientific">Phytoactinopolyspora halophila</name>
    <dbReference type="NCBI Taxonomy" id="1981511"/>
    <lineage>
        <taxon>Bacteria</taxon>
        <taxon>Bacillati</taxon>
        <taxon>Actinomycetota</taxon>
        <taxon>Actinomycetes</taxon>
        <taxon>Jiangellales</taxon>
        <taxon>Jiangellaceae</taxon>
        <taxon>Phytoactinopolyspora</taxon>
    </lineage>
</organism>
<dbReference type="Pfam" id="PF10590">
    <property type="entry name" value="PNP_phzG_C"/>
    <property type="match status" value="1"/>
</dbReference>
<proteinExistence type="inferred from homology"/>
<keyword evidence="4 5" id="KW-0560">Oxidoreductase</keyword>
<evidence type="ECO:0000256" key="2">
    <source>
        <dbReference type="ARBA" id="ARBA00022630"/>
    </source>
</evidence>
<feature type="binding site" evidence="5 7">
    <location>
        <begin position="91"/>
        <end position="92"/>
    </location>
    <ligand>
        <name>FMN</name>
        <dbReference type="ChEBI" id="CHEBI:58210"/>
    </ligand>
</feature>
<feature type="binding site" evidence="5 7">
    <location>
        <position position="97"/>
    </location>
    <ligand>
        <name>FMN</name>
        <dbReference type="ChEBI" id="CHEBI:58210"/>
    </ligand>
</feature>
<dbReference type="Pfam" id="PF01243">
    <property type="entry name" value="PNPOx_N"/>
    <property type="match status" value="1"/>
</dbReference>
<feature type="binding site" evidence="5 7">
    <location>
        <begin position="155"/>
        <end position="156"/>
    </location>
    <ligand>
        <name>FMN</name>
        <dbReference type="ChEBI" id="CHEBI:58210"/>
    </ligand>
</feature>
<dbReference type="Proteomes" id="UP000250462">
    <property type="component" value="Unassembled WGS sequence"/>
</dbReference>
<feature type="binding site" evidence="5 6">
    <location>
        <begin position="205"/>
        <end position="207"/>
    </location>
    <ligand>
        <name>substrate</name>
    </ligand>
</feature>
<dbReference type="HAMAP" id="MF_01629">
    <property type="entry name" value="PdxH"/>
    <property type="match status" value="1"/>
</dbReference>
<comment type="cofactor">
    <cofactor evidence="5 7">
        <name>FMN</name>
        <dbReference type="ChEBI" id="CHEBI:58210"/>
    </cofactor>
    <text evidence="5 7">Binds 1 FMN per subunit.</text>
</comment>
<dbReference type="InterPro" id="IPR019740">
    <property type="entry name" value="Pyridox_Oxase_CS"/>
</dbReference>
<dbReference type="NCBIfam" id="NF004231">
    <property type="entry name" value="PRK05679.1"/>
    <property type="match status" value="1"/>
</dbReference>
<accession>A0A329R052</accession>
<feature type="binding site" evidence="5 7">
    <location>
        <begin position="76"/>
        <end position="81"/>
    </location>
    <ligand>
        <name>FMN</name>
        <dbReference type="ChEBI" id="CHEBI:58210"/>
    </ligand>
</feature>
<evidence type="ECO:0000256" key="7">
    <source>
        <dbReference type="PIRSR" id="PIRSR000190-2"/>
    </source>
</evidence>
<reference evidence="10 11" key="1">
    <citation type="submission" date="2018-06" db="EMBL/GenBank/DDBJ databases">
        <title>Phytoactinopolyspora halophila sp. nov., a novel halophilic actinomycete isolated from a saline soil in China.</title>
        <authorList>
            <person name="Tang S.-K."/>
        </authorList>
    </citation>
    <scope>NUCLEOTIDE SEQUENCE [LARGE SCALE GENOMIC DNA]</scope>
    <source>
        <strain evidence="10 11">YIM 96934</strain>
    </source>
</reference>
<dbReference type="UniPathway" id="UPA01068">
    <property type="reaction ID" value="UER00304"/>
</dbReference>
<feature type="binding site" evidence="5 6">
    <location>
        <position position="138"/>
    </location>
    <ligand>
        <name>substrate</name>
    </ligand>
</feature>
<comment type="pathway">
    <text evidence="5">Cofactor metabolism; pyridoxal 5'-phosphate salvage; pyridoxal 5'-phosphate from pyridoxamine 5'-phosphate: step 1/1.</text>
</comment>
<feature type="binding site" evidence="5 6">
    <location>
        <position position="142"/>
    </location>
    <ligand>
        <name>substrate</name>
    </ligand>
</feature>
<dbReference type="OrthoDB" id="9780392at2"/>
<comment type="function">
    <text evidence="5">Catalyzes the oxidation of either pyridoxine 5'-phosphate (PNP) or pyridoxamine 5'-phosphate (PMP) into pyridoxal 5'-phosphate (PLP).</text>
</comment>
<evidence type="ECO:0000313" key="10">
    <source>
        <dbReference type="EMBL" id="RAW17971.1"/>
    </source>
</evidence>
<dbReference type="PIRSF" id="PIRSF000190">
    <property type="entry name" value="Pyd_amn-ph_oxd"/>
    <property type="match status" value="1"/>
</dbReference>
<comment type="subunit">
    <text evidence="5">Homodimer.</text>
</comment>
<evidence type="ECO:0000256" key="3">
    <source>
        <dbReference type="ARBA" id="ARBA00022643"/>
    </source>
</evidence>
<dbReference type="EMBL" id="QMIG01000002">
    <property type="protein sequence ID" value="RAW17971.1"/>
    <property type="molecule type" value="Genomic_DNA"/>
</dbReference>
<keyword evidence="5" id="KW-0664">Pyridoxine biosynthesis</keyword>
<dbReference type="InterPro" id="IPR000659">
    <property type="entry name" value="Pyridox_Oxase"/>
</dbReference>
<protein>
    <recommendedName>
        <fullName evidence="5">Pyridoxine/pyridoxamine 5'-phosphate oxidase</fullName>
        <ecNumber evidence="5">1.4.3.5</ecNumber>
    </recommendedName>
    <alternativeName>
        <fullName evidence="5">PNP/PMP oxidase</fullName>
        <shortName evidence="5">PNPOx</shortName>
    </alternativeName>
    <alternativeName>
        <fullName evidence="5">Pyridoxal 5'-phosphate synthase</fullName>
    </alternativeName>
</protein>
<dbReference type="PROSITE" id="PS01064">
    <property type="entry name" value="PYRIDOX_OXIDASE"/>
    <property type="match status" value="1"/>
</dbReference>
<feature type="binding site" evidence="5 7">
    <location>
        <position position="209"/>
    </location>
    <ligand>
        <name>FMN</name>
        <dbReference type="ChEBI" id="CHEBI:58210"/>
    </ligand>
</feature>
<comment type="caution">
    <text evidence="10">The sequence shown here is derived from an EMBL/GenBank/DDBJ whole genome shotgun (WGS) entry which is preliminary data.</text>
</comment>
<feature type="domain" description="Pyridoxine 5'-phosphate oxidase dimerisation C-terminal" evidence="9">
    <location>
        <begin position="186"/>
        <end position="234"/>
    </location>
</feature>
<feature type="binding site" evidence="6">
    <location>
        <begin position="23"/>
        <end position="26"/>
    </location>
    <ligand>
        <name>substrate</name>
    </ligand>
</feature>
<feature type="binding site" evidence="5 6">
    <location>
        <position position="81"/>
    </location>
    <ligand>
        <name>substrate</name>
    </ligand>
</feature>
<comment type="pathway">
    <text evidence="5">Cofactor metabolism; pyridoxal 5'-phosphate salvage; pyridoxal 5'-phosphate from pyridoxine 5'-phosphate: step 1/1.</text>
</comment>
<keyword evidence="2 5" id="KW-0285">Flavoprotein</keyword>
<sequence>MPTTRIGNACQSVHVTNTLGRLRRRYASTRLLEQDLADEPFTQFRAWLHDAVTAGLSEPNAMVLATATADGTPSARHVLLKELDSEGFVFFTNHESRKVSEIHENPRVSLCFPWFPMERQVVACGTAAPVSREESRAYWVTRPRESQIGAWASAQSAVIDSRADLEASAAAVAAKYPHDLPLPDFWGGYRVVPDTVEFWQGGPGRLHDRLRYRRAGAGLPDDQTDAWTIERLAP</sequence>
<feature type="binding site" evidence="5 7">
    <location>
        <position position="120"/>
    </location>
    <ligand>
        <name>FMN</name>
        <dbReference type="ChEBI" id="CHEBI:58210"/>
    </ligand>
</feature>
<dbReference type="NCBIfam" id="TIGR00558">
    <property type="entry name" value="pdxH"/>
    <property type="match status" value="1"/>
</dbReference>
<dbReference type="GO" id="GO:0008615">
    <property type="term" value="P:pyridoxine biosynthetic process"/>
    <property type="evidence" value="ECO:0007669"/>
    <property type="project" value="UniProtKB-UniRule"/>
</dbReference>
<feature type="binding site" evidence="5 7">
    <location>
        <position position="199"/>
    </location>
    <ligand>
        <name>FMN</name>
        <dbReference type="ChEBI" id="CHEBI:58210"/>
    </ligand>
</feature>
<comment type="catalytic activity">
    <reaction evidence="5">
        <text>pyridoxamine 5'-phosphate + O2 + H2O = pyridoxal 5'-phosphate + H2O2 + NH4(+)</text>
        <dbReference type="Rhea" id="RHEA:15817"/>
        <dbReference type="ChEBI" id="CHEBI:15377"/>
        <dbReference type="ChEBI" id="CHEBI:15379"/>
        <dbReference type="ChEBI" id="CHEBI:16240"/>
        <dbReference type="ChEBI" id="CHEBI:28938"/>
        <dbReference type="ChEBI" id="CHEBI:58451"/>
        <dbReference type="ChEBI" id="CHEBI:597326"/>
        <dbReference type="EC" id="1.4.3.5"/>
    </reaction>
</comment>
<dbReference type="InterPro" id="IPR019576">
    <property type="entry name" value="Pyridoxamine_oxidase_dimer_C"/>
</dbReference>
<dbReference type="AlphaFoldDB" id="A0A329R052"/>
<dbReference type="PANTHER" id="PTHR10851">
    <property type="entry name" value="PYRIDOXINE-5-PHOSPHATE OXIDASE"/>
    <property type="match status" value="1"/>
</dbReference>
<gene>
    <name evidence="5 10" type="primary">pdxH</name>
    <name evidence="10" type="ORF">DPM12_03790</name>
</gene>
<evidence type="ECO:0000259" key="9">
    <source>
        <dbReference type="Pfam" id="PF10590"/>
    </source>
</evidence>
<evidence type="ECO:0000259" key="8">
    <source>
        <dbReference type="Pfam" id="PF01243"/>
    </source>
</evidence>
<dbReference type="SUPFAM" id="SSF50475">
    <property type="entry name" value="FMN-binding split barrel"/>
    <property type="match status" value="1"/>
</dbReference>
<name>A0A329R052_9ACTN</name>
<feature type="domain" description="Pyridoxamine 5'-phosphate oxidase N-terminal" evidence="8">
    <location>
        <begin position="48"/>
        <end position="173"/>
    </location>
</feature>
<feature type="binding site" evidence="5 7">
    <location>
        <position position="98"/>
    </location>
    <ligand>
        <name>FMN</name>
        <dbReference type="ChEBI" id="CHEBI:58210"/>
    </ligand>
</feature>
<comment type="catalytic activity">
    <reaction evidence="5">
        <text>pyridoxine 5'-phosphate + O2 = pyridoxal 5'-phosphate + H2O2</text>
        <dbReference type="Rhea" id="RHEA:15149"/>
        <dbReference type="ChEBI" id="CHEBI:15379"/>
        <dbReference type="ChEBI" id="CHEBI:16240"/>
        <dbReference type="ChEBI" id="CHEBI:58589"/>
        <dbReference type="ChEBI" id="CHEBI:597326"/>
        <dbReference type="EC" id="1.4.3.5"/>
    </reaction>
</comment>
<evidence type="ECO:0000256" key="4">
    <source>
        <dbReference type="ARBA" id="ARBA00023002"/>
    </source>
</evidence>
<evidence type="ECO:0000313" key="11">
    <source>
        <dbReference type="Proteomes" id="UP000250462"/>
    </source>
</evidence>
<keyword evidence="11" id="KW-1185">Reference proteome</keyword>
<keyword evidence="3 5" id="KW-0288">FMN</keyword>